<comment type="caution">
    <text evidence="4">The sequence shown here is derived from an EMBL/GenBank/DDBJ whole genome shotgun (WGS) entry which is preliminary data.</text>
</comment>
<dbReference type="AlphaFoldDB" id="A0A329SDW9"/>
<name>A0A329SDW9_9STRA</name>
<dbReference type="Proteomes" id="UP000735874">
    <property type="component" value="Unassembled WGS sequence"/>
</dbReference>
<dbReference type="Proteomes" id="UP000697107">
    <property type="component" value="Unassembled WGS sequence"/>
</dbReference>
<dbReference type="Proteomes" id="UP000251314">
    <property type="component" value="Unassembled WGS sequence"/>
</dbReference>
<dbReference type="EMBL" id="RCML01000374">
    <property type="protein sequence ID" value="KAG2979029.1"/>
    <property type="molecule type" value="Genomic_DNA"/>
</dbReference>
<dbReference type="Gene3D" id="2.170.270.10">
    <property type="entry name" value="SET domain"/>
    <property type="match status" value="1"/>
</dbReference>
<dbReference type="PROSITE" id="PS50280">
    <property type="entry name" value="SET"/>
    <property type="match status" value="1"/>
</dbReference>
<proteinExistence type="predicted"/>
<evidence type="ECO:0000313" key="5">
    <source>
        <dbReference type="Proteomes" id="UP000251314"/>
    </source>
</evidence>
<evidence type="ECO:0000313" key="3">
    <source>
        <dbReference type="EMBL" id="KAG2979029.1"/>
    </source>
</evidence>
<feature type="domain" description="SET" evidence="1">
    <location>
        <begin position="93"/>
        <end position="214"/>
    </location>
</feature>
<gene>
    <name evidence="4" type="ORF">PC110_g8648</name>
    <name evidence="2" type="ORF">PC113_g12399</name>
    <name evidence="3" type="ORF">PC118_g11968</name>
</gene>
<dbReference type="Pfam" id="PF00856">
    <property type="entry name" value="SET"/>
    <property type="match status" value="1"/>
</dbReference>
<dbReference type="InterPro" id="IPR001214">
    <property type="entry name" value="SET_dom"/>
</dbReference>
<dbReference type="EMBL" id="RCMG01000374">
    <property type="protein sequence ID" value="KAG2855486.1"/>
    <property type="molecule type" value="Genomic_DNA"/>
</dbReference>
<evidence type="ECO:0000313" key="4">
    <source>
        <dbReference type="EMBL" id="RAW35063.1"/>
    </source>
</evidence>
<protein>
    <recommendedName>
        <fullName evidence="1">SET domain-containing protein</fullName>
    </recommendedName>
</protein>
<dbReference type="SUPFAM" id="SSF82199">
    <property type="entry name" value="SET domain"/>
    <property type="match status" value="1"/>
</dbReference>
<dbReference type="VEuPathDB" id="FungiDB:PC110_g8648"/>
<accession>A0A329SDW9</accession>
<evidence type="ECO:0000313" key="2">
    <source>
        <dbReference type="EMBL" id="KAG2855486.1"/>
    </source>
</evidence>
<evidence type="ECO:0000259" key="1">
    <source>
        <dbReference type="PROSITE" id="PS50280"/>
    </source>
</evidence>
<keyword evidence="5" id="KW-1185">Reference proteome</keyword>
<reference evidence="4 5" key="1">
    <citation type="submission" date="2018-01" db="EMBL/GenBank/DDBJ databases">
        <title>Draft genome of the strawberry crown rot pathogen Phytophthora cactorum.</title>
        <authorList>
            <person name="Armitage A.D."/>
            <person name="Lysoe E."/>
            <person name="Nellist C.F."/>
            <person name="Harrison R.J."/>
            <person name="Brurberg M.B."/>
        </authorList>
    </citation>
    <scope>NUCLEOTIDE SEQUENCE [LARGE SCALE GENOMIC DNA]</scope>
    <source>
        <strain evidence="4 5">10300</strain>
    </source>
</reference>
<dbReference type="SMART" id="SM00317">
    <property type="entry name" value="SET"/>
    <property type="match status" value="1"/>
</dbReference>
<sequence>MRTSPDPAPRARTHTFRPRADFVLARWPCQVAHLREQYNPLGTVFLDVQHFRSCGCASPCRAGTCANSLMQLYCNINCCPYGGQCGNGLVESDKVYLARNVQPRALGVVAAETIEAGEVLGQYLGELEHVSLLRAKRPTHMGYRLLMTQRPDRPTHPICVAINAERFGSLMRFVNYSCHPCARFVEVSNGHRTTVVVVTTELVQKGEEIFAAYGDDLWFVCRCELPGCHHSGIQEGHASVV</sequence>
<reference evidence="2" key="2">
    <citation type="submission" date="2018-10" db="EMBL/GenBank/DDBJ databases">
        <title>Effector identification in a new, highly contiguous assembly of the strawberry crown rot pathogen Phytophthora cactorum.</title>
        <authorList>
            <person name="Armitage A.D."/>
            <person name="Nellist C.F."/>
            <person name="Bates H."/>
            <person name="Vickerstaff R.J."/>
            <person name="Harrison R.J."/>
        </authorList>
    </citation>
    <scope>NUCLEOTIDE SEQUENCE</scope>
    <source>
        <strain evidence="2">15-7</strain>
        <strain evidence="3">P415</strain>
    </source>
</reference>
<dbReference type="OrthoDB" id="308383at2759"/>
<organism evidence="4 5">
    <name type="scientific">Phytophthora cactorum</name>
    <dbReference type="NCBI Taxonomy" id="29920"/>
    <lineage>
        <taxon>Eukaryota</taxon>
        <taxon>Sar</taxon>
        <taxon>Stramenopiles</taxon>
        <taxon>Oomycota</taxon>
        <taxon>Peronosporomycetes</taxon>
        <taxon>Peronosporales</taxon>
        <taxon>Peronosporaceae</taxon>
        <taxon>Phytophthora</taxon>
    </lineage>
</organism>
<dbReference type="EMBL" id="MJFZ01000181">
    <property type="protein sequence ID" value="RAW35063.1"/>
    <property type="molecule type" value="Genomic_DNA"/>
</dbReference>
<dbReference type="STRING" id="29920.A0A329SDW9"/>
<dbReference type="InterPro" id="IPR046341">
    <property type="entry name" value="SET_dom_sf"/>
</dbReference>